<gene>
    <name evidence="4" type="ORF">PHAECO_LOCUS9056</name>
</gene>
<feature type="region of interest" description="Disordered" evidence="2">
    <location>
        <begin position="33"/>
        <end position="53"/>
    </location>
</feature>
<reference evidence="4" key="1">
    <citation type="submission" date="2022-01" db="EMBL/GenBank/DDBJ databases">
        <authorList>
            <person name="King R."/>
        </authorList>
    </citation>
    <scope>NUCLEOTIDE SEQUENCE</scope>
</reference>
<feature type="domain" description="DM13" evidence="3">
    <location>
        <begin position="1"/>
        <end position="96"/>
    </location>
</feature>
<evidence type="ECO:0000313" key="5">
    <source>
        <dbReference type="Proteomes" id="UP001153737"/>
    </source>
</evidence>
<evidence type="ECO:0000256" key="1">
    <source>
        <dbReference type="ARBA" id="ARBA00022737"/>
    </source>
</evidence>
<dbReference type="PANTHER" id="PTHR24036:SF13">
    <property type="entry name" value="PROTEIN SKELETOR, ISOFORMS D_E"/>
    <property type="match status" value="1"/>
</dbReference>
<keyword evidence="5" id="KW-1185">Reference proteome</keyword>
<accession>A0A9N9X407</accession>
<dbReference type="InterPro" id="IPR052126">
    <property type="entry name" value="Spindle_Org/Thrombomodulin"/>
</dbReference>
<dbReference type="EMBL" id="OU896711">
    <property type="protein sequence ID" value="CAG9821914.1"/>
    <property type="molecule type" value="Genomic_DNA"/>
</dbReference>
<reference evidence="4" key="2">
    <citation type="submission" date="2022-10" db="EMBL/GenBank/DDBJ databases">
        <authorList>
            <consortium name="ENA_rothamsted_submissions"/>
            <consortium name="culmorum"/>
            <person name="King R."/>
        </authorList>
    </citation>
    <scope>NUCLEOTIDE SEQUENCE</scope>
</reference>
<proteinExistence type="predicted"/>
<dbReference type="AlphaFoldDB" id="A0A9N9X407"/>
<evidence type="ECO:0000313" key="4">
    <source>
        <dbReference type="EMBL" id="CAG9821914.1"/>
    </source>
</evidence>
<sequence length="398" mass="46212">MVTWHDIYCGHYDQVELFDKTTFHEDNAKFWVGRGPKPSPQGVRVPDENGKETPLRRYDGKTVVLTLPGDLTVFDIGHFGVWCEQFTVDFGHVTIPQGLNAPPSLRMLGVSPQKVQQHRQDTIQNKVSRPLVGGHLQPTTFRPPSPFSSISRRNDYQPQQYITQQEVVLAQNQVDQAYRARALALENIPAQQLYHQQPPLNHIQPHIQQYQAQAQHRLDVRHQPQVELQPFNQQQIHSQSGDLVQLQHQPISQHRIHQLGNQIQSQYQLINQVQQPQINNLHAQSQLNGVSSQPSYIQQSRQAQNHPQINQPSNQILDSNTQTNRFFQQQIVNVSPQQQQQQPSNLASVNQRQYQEQLAYDQYLQARRHQEEEYLRNQLSRQHNRFDSPSHQNFNLYG</sequence>
<dbReference type="PANTHER" id="PTHR24036">
    <property type="entry name" value="SKELETOR-RELATED"/>
    <property type="match status" value="1"/>
</dbReference>
<keyword evidence="1" id="KW-0677">Repeat</keyword>
<name>A0A9N9X407_PHACE</name>
<feature type="region of interest" description="Disordered" evidence="2">
    <location>
        <begin position="289"/>
        <end position="316"/>
    </location>
</feature>
<dbReference type="PROSITE" id="PS51549">
    <property type="entry name" value="DM13"/>
    <property type="match status" value="1"/>
</dbReference>
<dbReference type="InterPro" id="IPR019545">
    <property type="entry name" value="DM13_domain"/>
</dbReference>
<dbReference type="SMART" id="SM00686">
    <property type="entry name" value="DM13"/>
    <property type="match status" value="1"/>
</dbReference>
<evidence type="ECO:0000259" key="3">
    <source>
        <dbReference type="PROSITE" id="PS51549"/>
    </source>
</evidence>
<protein>
    <recommendedName>
        <fullName evidence="3">DM13 domain-containing protein</fullName>
    </recommendedName>
</protein>
<dbReference type="Proteomes" id="UP001153737">
    <property type="component" value="Chromosome 5"/>
</dbReference>
<evidence type="ECO:0000256" key="2">
    <source>
        <dbReference type="SAM" id="MobiDB-lite"/>
    </source>
</evidence>
<dbReference type="OrthoDB" id="2448405at2759"/>
<dbReference type="Pfam" id="PF10517">
    <property type="entry name" value="DM13"/>
    <property type="match status" value="1"/>
</dbReference>
<organism evidence="4 5">
    <name type="scientific">Phaedon cochleariae</name>
    <name type="common">Mustard beetle</name>
    <dbReference type="NCBI Taxonomy" id="80249"/>
    <lineage>
        <taxon>Eukaryota</taxon>
        <taxon>Metazoa</taxon>
        <taxon>Ecdysozoa</taxon>
        <taxon>Arthropoda</taxon>
        <taxon>Hexapoda</taxon>
        <taxon>Insecta</taxon>
        <taxon>Pterygota</taxon>
        <taxon>Neoptera</taxon>
        <taxon>Endopterygota</taxon>
        <taxon>Coleoptera</taxon>
        <taxon>Polyphaga</taxon>
        <taxon>Cucujiformia</taxon>
        <taxon>Chrysomeloidea</taxon>
        <taxon>Chrysomelidae</taxon>
        <taxon>Chrysomelinae</taxon>
        <taxon>Chrysomelini</taxon>
        <taxon>Phaedon</taxon>
    </lineage>
</organism>